<dbReference type="AlphaFoldDB" id="A0A4Q9LF29"/>
<dbReference type="SMART" id="SM00298">
    <property type="entry name" value="CHROMO"/>
    <property type="match status" value="1"/>
</dbReference>
<dbReference type="EMBL" id="PITI01000487">
    <property type="protein sequence ID" value="TBU06226.1"/>
    <property type="molecule type" value="Genomic_DNA"/>
</dbReference>
<dbReference type="VEuPathDB" id="MicrosporidiaDB:CWI36_0175p0010"/>
<dbReference type="GO" id="GO:0005634">
    <property type="term" value="C:nucleus"/>
    <property type="evidence" value="ECO:0007669"/>
    <property type="project" value="UniProtKB-SubCell"/>
</dbReference>
<dbReference type="InterPro" id="IPR051219">
    <property type="entry name" value="Heterochromatin_chromo-domain"/>
</dbReference>
<dbReference type="InterPro" id="IPR016197">
    <property type="entry name" value="Chromo-like_dom_sf"/>
</dbReference>
<keyword evidence="2" id="KW-0539">Nucleus</keyword>
<protein>
    <submittedName>
        <fullName evidence="5">Chromo domain-containing protein</fullName>
    </submittedName>
</protein>
<dbReference type="InterPro" id="IPR000953">
    <property type="entry name" value="Chromo/chromo_shadow_dom"/>
</dbReference>
<organism evidence="5 7">
    <name type="scientific">Hamiltosporidium magnivora</name>
    <dbReference type="NCBI Taxonomy" id="148818"/>
    <lineage>
        <taxon>Eukaryota</taxon>
        <taxon>Fungi</taxon>
        <taxon>Fungi incertae sedis</taxon>
        <taxon>Microsporidia</taxon>
        <taxon>Dubosqiidae</taxon>
        <taxon>Hamiltosporidium</taxon>
    </lineage>
</organism>
<dbReference type="STRING" id="148818.A0A4Q9LF29"/>
<evidence type="ECO:0000256" key="2">
    <source>
        <dbReference type="ARBA" id="ARBA00023242"/>
    </source>
</evidence>
<dbReference type="VEuPathDB" id="MicrosporidiaDB:CWI36_0487p0010"/>
<comment type="subcellular location">
    <subcellularLocation>
        <location evidence="1">Nucleus</location>
    </subcellularLocation>
</comment>
<keyword evidence="7" id="KW-1185">Reference proteome</keyword>
<reference evidence="5 7" key="1">
    <citation type="submission" date="2017-12" db="EMBL/GenBank/DDBJ databases">
        <authorList>
            <person name="Pombert J.-F."/>
            <person name="Haag K.L."/>
            <person name="Ebert D."/>
        </authorList>
    </citation>
    <scope>NUCLEOTIDE SEQUENCE [LARGE SCALE GENOMIC DNA]</scope>
    <source>
        <strain evidence="5">BE-OM-2</strain>
    </source>
</reference>
<accession>A0A4Q9LF29</accession>
<dbReference type="Pfam" id="PF01393">
    <property type="entry name" value="Chromo_shadow"/>
    <property type="match status" value="1"/>
</dbReference>
<dbReference type="Gene3D" id="2.40.50.40">
    <property type="match status" value="2"/>
</dbReference>
<comment type="caution">
    <text evidence="5">The sequence shown here is derived from an EMBL/GenBank/DDBJ whole genome shotgun (WGS) entry which is preliminary data.</text>
</comment>
<dbReference type="PROSITE" id="PS50013">
    <property type="entry name" value="CHROMO_2"/>
    <property type="match status" value="1"/>
</dbReference>
<evidence type="ECO:0000256" key="3">
    <source>
        <dbReference type="SAM" id="MobiDB-lite"/>
    </source>
</evidence>
<proteinExistence type="predicted"/>
<dbReference type="VEuPathDB" id="MicrosporidiaDB:CWI39_0327p0010"/>
<dbReference type="PANTHER" id="PTHR22812">
    <property type="entry name" value="CHROMOBOX PROTEIN"/>
    <property type="match status" value="1"/>
</dbReference>
<dbReference type="Pfam" id="PF00385">
    <property type="entry name" value="Chromo"/>
    <property type="match status" value="1"/>
</dbReference>
<name>A0A4Q9LF29_9MICR</name>
<evidence type="ECO:0000259" key="4">
    <source>
        <dbReference type="PROSITE" id="PS50013"/>
    </source>
</evidence>
<gene>
    <name evidence="6" type="ORF">CWI36_0175p0010</name>
    <name evidence="5" type="ORF">CWI36_0487p0010</name>
</gene>
<feature type="domain" description="Chromo" evidence="4">
    <location>
        <begin position="7"/>
        <end position="65"/>
    </location>
</feature>
<evidence type="ECO:0000313" key="5">
    <source>
        <dbReference type="EMBL" id="TBU06226.1"/>
    </source>
</evidence>
<dbReference type="InterPro" id="IPR008251">
    <property type="entry name" value="Chromo_shadow_dom"/>
</dbReference>
<feature type="region of interest" description="Disordered" evidence="3">
    <location>
        <begin position="72"/>
        <end position="107"/>
    </location>
</feature>
<dbReference type="Proteomes" id="UP000291404">
    <property type="component" value="Unassembled WGS sequence"/>
</dbReference>
<sequence length="183" mass="21415">MEDENVYSVEKIMDTRKFKGKKQYLIKWDGYSDEHNTWEYAKDIFCKDLIDEFESRCEKELEAKKVLPTQITSSPIKEKARPRRSASSSISEASKMDENVVNKKKKSSKDEGITTRIITNKWDDKVKRIACVHRNLSTSELEVEIEFTDDSVSIVPIEHAHLHCPLWLLKYYEDNICFSEADE</sequence>
<evidence type="ECO:0000256" key="1">
    <source>
        <dbReference type="ARBA" id="ARBA00004123"/>
    </source>
</evidence>
<dbReference type="EMBL" id="PITI01000175">
    <property type="protein sequence ID" value="TBU08154.1"/>
    <property type="molecule type" value="Genomic_DNA"/>
</dbReference>
<dbReference type="InterPro" id="IPR023780">
    <property type="entry name" value="Chromo_domain"/>
</dbReference>
<evidence type="ECO:0000313" key="6">
    <source>
        <dbReference type="EMBL" id="TBU08154.1"/>
    </source>
</evidence>
<dbReference type="SUPFAM" id="SSF54160">
    <property type="entry name" value="Chromo domain-like"/>
    <property type="match status" value="2"/>
</dbReference>
<evidence type="ECO:0000313" key="7">
    <source>
        <dbReference type="Proteomes" id="UP000291404"/>
    </source>
</evidence>